<keyword evidence="1" id="KW-0812">Transmembrane</keyword>
<gene>
    <name evidence="4" type="ORF">FIV39_31785</name>
    <name evidence="3" type="ORF">SAMN04490186_3589</name>
</gene>
<reference evidence="4 6" key="2">
    <citation type="submission" date="2019-06" db="EMBL/GenBank/DDBJ databases">
        <title>Pseudomonas bimorpha sp. nov. isolated from bovine raw milk and skim milk concentrate.</title>
        <authorList>
            <person name="Hofmann K."/>
            <person name="Huptas C."/>
            <person name="Doll E."/>
            <person name="Scherer S."/>
            <person name="Wenning M."/>
        </authorList>
    </citation>
    <scope>NUCLEOTIDE SEQUENCE [LARGE SCALE GENOMIC DNA]</scope>
    <source>
        <strain evidence="4 6">DSM 17515</strain>
    </source>
</reference>
<dbReference type="InterPro" id="IPR050879">
    <property type="entry name" value="Acyltransferase_3"/>
</dbReference>
<protein>
    <submittedName>
        <fullName evidence="3 4">Acyltransferase</fullName>
    </submittedName>
</protein>
<feature type="domain" description="Acyltransferase 3" evidence="2">
    <location>
        <begin position="12"/>
        <end position="356"/>
    </location>
</feature>
<dbReference type="Pfam" id="PF01757">
    <property type="entry name" value="Acyl_transf_3"/>
    <property type="match status" value="1"/>
</dbReference>
<dbReference type="OrthoDB" id="9767863at2"/>
<evidence type="ECO:0000313" key="5">
    <source>
        <dbReference type="Proteomes" id="UP000198740"/>
    </source>
</evidence>
<accession>A0A1H1GM96</accession>
<dbReference type="RefSeq" id="WP_090403246.1">
    <property type="nucleotide sequence ID" value="NZ_FNKM01000002.1"/>
</dbReference>
<feature type="transmembrane region" description="Helical" evidence="1">
    <location>
        <begin position="194"/>
        <end position="221"/>
    </location>
</feature>
<keyword evidence="1" id="KW-0472">Membrane</keyword>
<feature type="transmembrane region" description="Helical" evidence="1">
    <location>
        <begin position="162"/>
        <end position="188"/>
    </location>
</feature>
<evidence type="ECO:0000259" key="2">
    <source>
        <dbReference type="Pfam" id="PF01757"/>
    </source>
</evidence>
<dbReference type="EMBL" id="VFES01000038">
    <property type="protein sequence ID" value="TWR53084.1"/>
    <property type="molecule type" value="Genomic_DNA"/>
</dbReference>
<feature type="transmembrane region" description="Helical" evidence="1">
    <location>
        <begin position="127"/>
        <end position="150"/>
    </location>
</feature>
<dbReference type="Proteomes" id="UP000317267">
    <property type="component" value="Unassembled WGS sequence"/>
</dbReference>
<feature type="transmembrane region" description="Helical" evidence="1">
    <location>
        <begin position="88"/>
        <end position="107"/>
    </location>
</feature>
<evidence type="ECO:0000313" key="3">
    <source>
        <dbReference type="EMBL" id="SDR14342.1"/>
    </source>
</evidence>
<keyword evidence="4" id="KW-0808">Transferase</keyword>
<evidence type="ECO:0000256" key="1">
    <source>
        <dbReference type="SAM" id="Phobius"/>
    </source>
</evidence>
<name>A0A1H1GM96_9PSED</name>
<evidence type="ECO:0000313" key="4">
    <source>
        <dbReference type="EMBL" id="TWR53084.1"/>
    </source>
</evidence>
<dbReference type="AlphaFoldDB" id="A0A1H1GM96"/>
<feature type="transmembrane region" description="Helical" evidence="1">
    <location>
        <begin position="305"/>
        <end position="330"/>
    </location>
</feature>
<dbReference type="PANTHER" id="PTHR23028">
    <property type="entry name" value="ACETYLTRANSFERASE"/>
    <property type="match status" value="1"/>
</dbReference>
<sequence>MAIANKQEFYVELESIRGLMAWWVVFGHLYSCFRSAIGQVPPMINEILLATAIPVDIFICLSGFFIAMALNGKSRGYRPYIIRRAFRIIPIYLLAMALAALLFNARMSVRMDLPWNSPAQSAAVEHYWTSIAGNITAYLIPCVLLLQGVIPDQWLAHAGDAFLAPAWSLTLEWQFYLIAPLLVAVFPYRRGKELLVVFSVLALLFLENSGLTFSYGSFILIKLPVFIMGMLTHDLFHRDKGELRNGLLIIVIVLAVGLVTRSFANFTSIMLWAVLAIVFKLNSKLDQPVLARILELSKAPLRSKVLMRLGGVSYPTYLIHILVIDLVMIAAKKLGYLSSDRVALFIVLSILLTYFISSLIHKWVELPFIKVGKKIAASVYSRELKCE</sequence>
<proteinExistence type="predicted"/>
<keyword evidence="4" id="KW-0012">Acyltransferase</keyword>
<feature type="transmembrane region" description="Helical" evidence="1">
    <location>
        <begin position="47"/>
        <end position="67"/>
    </location>
</feature>
<dbReference type="InterPro" id="IPR002656">
    <property type="entry name" value="Acyl_transf_3_dom"/>
</dbReference>
<organism evidence="4 6">
    <name type="scientific">Pseudomonas grimontii</name>
    <dbReference type="NCBI Taxonomy" id="129847"/>
    <lineage>
        <taxon>Bacteria</taxon>
        <taxon>Pseudomonadati</taxon>
        <taxon>Pseudomonadota</taxon>
        <taxon>Gammaproteobacteria</taxon>
        <taxon>Pseudomonadales</taxon>
        <taxon>Pseudomonadaceae</taxon>
        <taxon>Pseudomonas</taxon>
    </lineage>
</organism>
<dbReference type="EMBL" id="FNKM01000002">
    <property type="protein sequence ID" value="SDR14342.1"/>
    <property type="molecule type" value="Genomic_DNA"/>
</dbReference>
<keyword evidence="5" id="KW-1185">Reference proteome</keyword>
<keyword evidence="1" id="KW-1133">Transmembrane helix</keyword>
<comment type="caution">
    <text evidence="4">The sequence shown here is derived from an EMBL/GenBank/DDBJ whole genome shotgun (WGS) entry which is preliminary data.</text>
</comment>
<feature type="transmembrane region" description="Helical" evidence="1">
    <location>
        <begin position="242"/>
        <end position="260"/>
    </location>
</feature>
<feature type="transmembrane region" description="Helical" evidence="1">
    <location>
        <begin position="342"/>
        <end position="364"/>
    </location>
</feature>
<reference evidence="3 5" key="1">
    <citation type="submission" date="2016-10" db="EMBL/GenBank/DDBJ databases">
        <authorList>
            <person name="Varghese N."/>
            <person name="Submissions S."/>
        </authorList>
    </citation>
    <scope>NUCLEOTIDE SEQUENCE [LARGE SCALE GENOMIC DNA]</scope>
    <source>
        <strain evidence="3 5">BS2976</strain>
    </source>
</reference>
<evidence type="ECO:0000313" key="6">
    <source>
        <dbReference type="Proteomes" id="UP000317267"/>
    </source>
</evidence>
<dbReference type="Proteomes" id="UP000198740">
    <property type="component" value="Unassembled WGS sequence"/>
</dbReference>
<dbReference type="GO" id="GO:0016747">
    <property type="term" value="F:acyltransferase activity, transferring groups other than amino-acyl groups"/>
    <property type="evidence" value="ECO:0007669"/>
    <property type="project" value="InterPro"/>
</dbReference>